<dbReference type="OrthoDB" id="5526794at2"/>
<evidence type="ECO:0000259" key="2">
    <source>
        <dbReference type="Pfam" id="PF13699"/>
    </source>
</evidence>
<dbReference type="EMBL" id="ABCS01000119">
    <property type="protein sequence ID" value="EDM74679.1"/>
    <property type="molecule type" value="Genomic_DNA"/>
</dbReference>
<accession>A6GHG2</accession>
<dbReference type="Pfam" id="PF13699">
    <property type="entry name" value="eCIS_core"/>
    <property type="match status" value="1"/>
</dbReference>
<dbReference type="RefSeq" id="WP_006976149.1">
    <property type="nucleotide sequence ID" value="NZ_ABCS01000119.1"/>
</dbReference>
<evidence type="ECO:0000313" key="4">
    <source>
        <dbReference type="Proteomes" id="UP000005801"/>
    </source>
</evidence>
<organism evidence="3 4">
    <name type="scientific">Plesiocystis pacifica SIR-1</name>
    <dbReference type="NCBI Taxonomy" id="391625"/>
    <lineage>
        <taxon>Bacteria</taxon>
        <taxon>Pseudomonadati</taxon>
        <taxon>Myxococcota</taxon>
        <taxon>Polyangia</taxon>
        <taxon>Nannocystales</taxon>
        <taxon>Nannocystaceae</taxon>
        <taxon>Plesiocystis</taxon>
    </lineage>
</organism>
<dbReference type="eggNOG" id="COG1652">
    <property type="taxonomic scope" value="Bacteria"/>
</dbReference>
<dbReference type="InterPro" id="IPR025295">
    <property type="entry name" value="eCIS_core_dom"/>
</dbReference>
<dbReference type="AlphaFoldDB" id="A6GHG2"/>
<dbReference type="Proteomes" id="UP000005801">
    <property type="component" value="Unassembled WGS sequence"/>
</dbReference>
<keyword evidence="4" id="KW-1185">Reference proteome</keyword>
<comment type="caution">
    <text evidence="3">The sequence shown here is derived from an EMBL/GenBank/DDBJ whole genome shotgun (WGS) entry which is preliminary data.</text>
</comment>
<proteinExistence type="predicted"/>
<reference evidence="3 4" key="1">
    <citation type="submission" date="2007-06" db="EMBL/GenBank/DDBJ databases">
        <authorList>
            <person name="Shimkets L."/>
            <person name="Ferriera S."/>
            <person name="Johnson J."/>
            <person name="Kravitz S."/>
            <person name="Beeson K."/>
            <person name="Sutton G."/>
            <person name="Rogers Y.-H."/>
            <person name="Friedman R."/>
            <person name="Frazier M."/>
            <person name="Venter J.C."/>
        </authorList>
    </citation>
    <scope>NUCLEOTIDE SEQUENCE [LARGE SCALE GENOMIC DNA]</scope>
    <source>
        <strain evidence="3 4">SIR-1</strain>
    </source>
</reference>
<protein>
    <recommendedName>
        <fullName evidence="2">eCIS core domain-containing protein</fullName>
    </recommendedName>
</protein>
<sequence length="408" mass="44058">MTRGAGRTRAATAAQALADRSEAASLRQVAREGVARRGSPLPYADAIQRSFGHHDTSTIEAFGDGRASAACERLGAKAYATGDKIAFAGQPSLRTAAHEAAHVIQQRSGVQLSGGVGKAGDRYERQADAVADAVTQGRSAEGLLDRQTTGTGQGTTTRTDAPVQRELAVLDQTQDSEVELDAFLENVDLELDTDQRRAVLLLQQSDRRYVFPIPKSSTSDHRAAFLGWLAENEMIETSPGDVELASGSISLKKMYKSADKKFTDVNMGAYQVMTPDTKKMIGTTGLSTCVGVVVAGKTAKGWVAGVHHMPGGSGDIVKAYEKLKGMVYAAAEPYGNITNLKRYAIPGDSTHEKLITPFEKKYGEFNNDWRALLAGYGKGTHSIAVTFERFWKWHAPDGLRVKYWKVTS</sequence>
<name>A6GHG2_9BACT</name>
<feature type="region of interest" description="Disordered" evidence="1">
    <location>
        <begin position="138"/>
        <end position="159"/>
    </location>
</feature>
<dbReference type="STRING" id="391625.PPSIR1_06541"/>
<feature type="compositionally biased region" description="Low complexity" evidence="1">
    <location>
        <begin position="145"/>
        <end position="159"/>
    </location>
</feature>
<evidence type="ECO:0000256" key="1">
    <source>
        <dbReference type="SAM" id="MobiDB-lite"/>
    </source>
</evidence>
<feature type="domain" description="eCIS core" evidence="2">
    <location>
        <begin position="44"/>
        <end position="109"/>
    </location>
</feature>
<evidence type="ECO:0000313" key="3">
    <source>
        <dbReference type="EMBL" id="EDM74679.1"/>
    </source>
</evidence>
<gene>
    <name evidence="3" type="ORF">PPSIR1_06541</name>
</gene>